<organism evidence="2 3">
    <name type="scientific">Citricoccus muralis</name>
    <dbReference type="NCBI Taxonomy" id="169134"/>
    <lineage>
        <taxon>Bacteria</taxon>
        <taxon>Bacillati</taxon>
        <taxon>Actinomycetota</taxon>
        <taxon>Actinomycetes</taxon>
        <taxon>Micrococcales</taxon>
        <taxon>Micrococcaceae</taxon>
        <taxon>Citricoccus</taxon>
    </lineage>
</organism>
<dbReference type="RefSeq" id="WP_245952002.1">
    <property type="nucleotide sequence ID" value="NZ_QREH01000001.1"/>
</dbReference>
<dbReference type="InterPro" id="IPR027417">
    <property type="entry name" value="P-loop_NTPase"/>
</dbReference>
<evidence type="ECO:0000313" key="2">
    <source>
        <dbReference type="EMBL" id="REE02310.1"/>
    </source>
</evidence>
<dbReference type="InterPro" id="IPR051162">
    <property type="entry name" value="T4SS_component"/>
</dbReference>
<evidence type="ECO:0000313" key="3">
    <source>
        <dbReference type="Proteomes" id="UP000256727"/>
    </source>
</evidence>
<reference evidence="2 3" key="1">
    <citation type="submission" date="2018-07" db="EMBL/GenBank/DDBJ databases">
        <title>Sequencing the genomes of 1000 actinobacteria strains.</title>
        <authorList>
            <person name="Klenk H.-P."/>
        </authorList>
    </citation>
    <scope>NUCLEOTIDE SEQUENCE [LARGE SCALE GENOMIC DNA]</scope>
    <source>
        <strain evidence="2 3">DSM 14442</strain>
    </source>
</reference>
<feature type="region of interest" description="Disordered" evidence="1">
    <location>
        <begin position="39"/>
        <end position="66"/>
    </location>
</feature>
<proteinExistence type="predicted"/>
<dbReference type="SUPFAM" id="SSF52540">
    <property type="entry name" value="P-loop containing nucleoside triphosphate hydrolases"/>
    <property type="match status" value="1"/>
</dbReference>
<name>A0A3D9L8Y4_9MICC</name>
<keyword evidence="3" id="KW-1185">Reference proteome</keyword>
<accession>A0A3D9L8Y4</accession>
<gene>
    <name evidence="2" type="ORF">C8E99_0077</name>
</gene>
<dbReference type="AlphaFoldDB" id="A0A3D9L8Y4"/>
<dbReference type="Proteomes" id="UP000256727">
    <property type="component" value="Unassembled WGS sequence"/>
</dbReference>
<comment type="caution">
    <text evidence="2">The sequence shown here is derived from an EMBL/GenBank/DDBJ whole genome shotgun (WGS) entry which is preliminary data.</text>
</comment>
<evidence type="ECO:0000256" key="1">
    <source>
        <dbReference type="SAM" id="MobiDB-lite"/>
    </source>
</evidence>
<protein>
    <submittedName>
        <fullName evidence="2">Uncharacterized protein</fullName>
    </submittedName>
</protein>
<dbReference type="PANTHER" id="PTHR30121:SF6">
    <property type="entry name" value="SLR6007 PROTEIN"/>
    <property type="match status" value="1"/>
</dbReference>
<dbReference type="Gene3D" id="3.40.50.300">
    <property type="entry name" value="P-loop containing nucleotide triphosphate hydrolases"/>
    <property type="match status" value="2"/>
</dbReference>
<sequence>MPRTSKNRQEVEVFDFYEANRASKRSSISSTRQILKDLKAAQKNDTETTGDFPRRCWGRGGQRRRRSLHGTATLRLQGVPTTAHTGATAYPYVAGTSLGADGMYVGRDLNGGGSFCFDPWRLYERGVISGMSMMLFGQIGTGKSSLAKSLSVRLVQAGRKLSVASDKKGEWTRVVHAVGGSVIQVGPGMGTRLNPLDPGTRPPVNAQGEPLTDEGWALMVRTRRMAILITLVRILTNRDLSPAEHHVVSLALDAGVHTARERGGVVVIPDVIEALEADKTHPDRLVAEASSVMAMTLHRMTSGDLAGMFDGETTAHFAANAPATSIDTSALQGASPEAIRVVNACSGAWTEAMVTTSDGGQRIVVYEEGWDNISSEADLRRMVESWKLARAYGIFNVLILHKVSDLNMAGDAGSKMAAMAKSLLADADVKVIYRQDESALRLTREEMDLSDRERSLLKHLDEGVGLWRLGGSSFQVKNDLTRVERELFNTDQRLVTVAKTATTAPKEARA</sequence>
<dbReference type="EMBL" id="QREH01000001">
    <property type="protein sequence ID" value="REE02310.1"/>
    <property type="molecule type" value="Genomic_DNA"/>
</dbReference>
<dbReference type="PANTHER" id="PTHR30121">
    <property type="entry name" value="UNCHARACTERIZED PROTEIN YJGR-RELATED"/>
    <property type="match status" value="1"/>
</dbReference>